<proteinExistence type="predicted"/>
<dbReference type="GeneID" id="54586876"/>
<accession>A0A6A6ICK4</accession>
<dbReference type="EMBL" id="ML987197">
    <property type="protein sequence ID" value="KAF2247632.1"/>
    <property type="molecule type" value="Genomic_DNA"/>
</dbReference>
<sequence length="76" mass="8291">MLIVAVAGGIGNVRRTVVEEILQRMEQRCSSASLDSYIHHKPGSRPKNIPPTFPEQRNINTVISALNLPQPSVADA</sequence>
<dbReference type="OrthoDB" id="419598at2759"/>
<evidence type="ECO:0000313" key="1">
    <source>
        <dbReference type="EMBL" id="KAF2247632.1"/>
    </source>
</evidence>
<name>A0A6A6ICK4_9PLEO</name>
<dbReference type="RefSeq" id="XP_033682636.1">
    <property type="nucleotide sequence ID" value="XM_033833546.1"/>
</dbReference>
<evidence type="ECO:0000313" key="2">
    <source>
        <dbReference type="Proteomes" id="UP000800094"/>
    </source>
</evidence>
<dbReference type="Proteomes" id="UP000800094">
    <property type="component" value="Unassembled WGS sequence"/>
</dbReference>
<reference evidence="1" key="1">
    <citation type="journal article" date="2020" name="Stud. Mycol.">
        <title>101 Dothideomycetes genomes: a test case for predicting lifestyles and emergence of pathogens.</title>
        <authorList>
            <person name="Haridas S."/>
            <person name="Albert R."/>
            <person name="Binder M."/>
            <person name="Bloem J."/>
            <person name="Labutti K."/>
            <person name="Salamov A."/>
            <person name="Andreopoulos B."/>
            <person name="Baker S."/>
            <person name="Barry K."/>
            <person name="Bills G."/>
            <person name="Bluhm B."/>
            <person name="Cannon C."/>
            <person name="Castanera R."/>
            <person name="Culley D."/>
            <person name="Daum C."/>
            <person name="Ezra D."/>
            <person name="Gonzalez J."/>
            <person name="Henrissat B."/>
            <person name="Kuo A."/>
            <person name="Liang C."/>
            <person name="Lipzen A."/>
            <person name="Lutzoni F."/>
            <person name="Magnuson J."/>
            <person name="Mondo S."/>
            <person name="Nolan M."/>
            <person name="Ohm R."/>
            <person name="Pangilinan J."/>
            <person name="Park H.-J."/>
            <person name="Ramirez L."/>
            <person name="Alfaro M."/>
            <person name="Sun H."/>
            <person name="Tritt A."/>
            <person name="Yoshinaga Y."/>
            <person name="Zwiers L.-H."/>
            <person name="Turgeon B."/>
            <person name="Goodwin S."/>
            <person name="Spatafora J."/>
            <person name="Crous P."/>
            <person name="Grigoriev I."/>
        </authorList>
    </citation>
    <scope>NUCLEOTIDE SEQUENCE</scope>
    <source>
        <strain evidence="1">CBS 122368</strain>
    </source>
</reference>
<dbReference type="AlphaFoldDB" id="A0A6A6ICK4"/>
<gene>
    <name evidence="1" type="ORF">BU26DRAFT_566583</name>
</gene>
<keyword evidence="2" id="KW-1185">Reference proteome</keyword>
<organism evidence="1 2">
    <name type="scientific">Trematosphaeria pertusa</name>
    <dbReference type="NCBI Taxonomy" id="390896"/>
    <lineage>
        <taxon>Eukaryota</taxon>
        <taxon>Fungi</taxon>
        <taxon>Dikarya</taxon>
        <taxon>Ascomycota</taxon>
        <taxon>Pezizomycotina</taxon>
        <taxon>Dothideomycetes</taxon>
        <taxon>Pleosporomycetidae</taxon>
        <taxon>Pleosporales</taxon>
        <taxon>Massarineae</taxon>
        <taxon>Trematosphaeriaceae</taxon>
        <taxon>Trematosphaeria</taxon>
    </lineage>
</organism>
<protein>
    <submittedName>
        <fullName evidence="1">Uncharacterized protein</fullName>
    </submittedName>
</protein>